<evidence type="ECO:0000256" key="2">
    <source>
        <dbReference type="SAM" id="SignalP"/>
    </source>
</evidence>
<keyword evidence="2" id="KW-0732">Signal</keyword>
<reference evidence="3 4" key="1">
    <citation type="submission" date="2023-04" db="EMBL/GenBank/DDBJ databases">
        <title>A long-awaited taxogenomic arrangement of the family Halomonadaceae.</title>
        <authorList>
            <person name="De La Haba R."/>
            <person name="Chuvochina M."/>
            <person name="Wittouck S."/>
            <person name="Arahal D.R."/>
            <person name="Sanchez-Porro C."/>
            <person name="Hugenholtz P."/>
            <person name="Ventosa A."/>
        </authorList>
    </citation>
    <scope>NUCLEOTIDE SEQUENCE [LARGE SCALE GENOMIC DNA]</scope>
    <source>
        <strain evidence="3 4">DSM 22428</strain>
    </source>
</reference>
<dbReference type="EMBL" id="JARWAO010000006">
    <property type="protein sequence ID" value="MDR5896673.1"/>
    <property type="molecule type" value="Genomic_DNA"/>
</dbReference>
<organism evidence="3 4">
    <name type="scientific">Larsenimonas suaedae</name>
    <dbReference type="NCBI Taxonomy" id="1851019"/>
    <lineage>
        <taxon>Bacteria</taxon>
        <taxon>Pseudomonadati</taxon>
        <taxon>Pseudomonadota</taxon>
        <taxon>Gammaproteobacteria</taxon>
        <taxon>Oceanospirillales</taxon>
        <taxon>Halomonadaceae</taxon>
        <taxon>Larsenimonas</taxon>
    </lineage>
</organism>
<dbReference type="PANTHER" id="PTHR34387">
    <property type="entry name" value="SLR1258 PROTEIN"/>
    <property type="match status" value="1"/>
</dbReference>
<evidence type="ECO:0000313" key="3">
    <source>
        <dbReference type="EMBL" id="MDR5896673.1"/>
    </source>
</evidence>
<name>A0ABU1GXE6_9GAMM</name>
<gene>
    <name evidence="3" type="ORF">QC825_11370</name>
</gene>
<protein>
    <submittedName>
        <fullName evidence="3">SIMPL domain-containing protein</fullName>
    </submittedName>
</protein>
<dbReference type="Pfam" id="PF04402">
    <property type="entry name" value="SIMPL"/>
    <property type="match status" value="1"/>
</dbReference>
<feature type="coiled-coil region" evidence="1">
    <location>
        <begin position="160"/>
        <end position="187"/>
    </location>
</feature>
<dbReference type="Gene3D" id="3.30.70.2970">
    <property type="entry name" value="Protein of unknown function (DUF541), domain 2"/>
    <property type="match status" value="1"/>
</dbReference>
<accession>A0ABU1GXE6</accession>
<sequence length="245" mass="26543">MRIYRNACSVIALCLLPLPALAVDAPQPTGIDVSASASVNTVPDKATLQAELQETTPYATSDTPTEQAFQSARKRLTERSNRLMKQLNAFGLDSKALSAGTLTIHQQQQSRGNDETPQSRMVLSRPIGIELDQLDQLSKVVSLLLDAKVDRLSPPTFDSSQRETLELEALSKAVERARQKASAIAKSGKLELGAMTYVDAQTPSVGPMRSYMSEARMAKASDLDLSPGLIEINTKVSTRWAISGQ</sequence>
<feature type="signal peptide" evidence="2">
    <location>
        <begin position="1"/>
        <end position="22"/>
    </location>
</feature>
<evidence type="ECO:0000313" key="4">
    <source>
        <dbReference type="Proteomes" id="UP001269375"/>
    </source>
</evidence>
<comment type="caution">
    <text evidence="3">The sequence shown here is derived from an EMBL/GenBank/DDBJ whole genome shotgun (WGS) entry which is preliminary data.</text>
</comment>
<dbReference type="InterPro" id="IPR052022">
    <property type="entry name" value="26kDa_periplasmic_antigen"/>
</dbReference>
<feature type="chain" id="PRO_5046353073" evidence="2">
    <location>
        <begin position="23"/>
        <end position="245"/>
    </location>
</feature>
<proteinExistence type="predicted"/>
<dbReference type="InterPro" id="IPR007497">
    <property type="entry name" value="SIMPL/DUF541"/>
</dbReference>
<dbReference type="PANTHER" id="PTHR34387:SF2">
    <property type="entry name" value="SLR1258 PROTEIN"/>
    <property type="match status" value="1"/>
</dbReference>
<dbReference type="RefSeq" id="WP_251590124.1">
    <property type="nucleotide sequence ID" value="NZ_JAMLJI010000001.1"/>
</dbReference>
<keyword evidence="4" id="KW-1185">Reference proteome</keyword>
<keyword evidence="1" id="KW-0175">Coiled coil</keyword>
<dbReference type="Gene3D" id="3.30.110.170">
    <property type="entry name" value="Protein of unknown function (DUF541), domain 1"/>
    <property type="match status" value="1"/>
</dbReference>
<evidence type="ECO:0000256" key="1">
    <source>
        <dbReference type="SAM" id="Coils"/>
    </source>
</evidence>
<dbReference type="Proteomes" id="UP001269375">
    <property type="component" value="Unassembled WGS sequence"/>
</dbReference>